<evidence type="ECO:0000313" key="3">
    <source>
        <dbReference type="Proteomes" id="UP000181951"/>
    </source>
</evidence>
<dbReference type="EMBL" id="FODD01000009">
    <property type="protein sequence ID" value="SEN75106.1"/>
    <property type="molecule type" value="Genomic_DNA"/>
</dbReference>
<name>A0A1H8J472_9ACTN</name>
<dbReference type="Proteomes" id="UP000181951">
    <property type="component" value="Unassembled WGS sequence"/>
</dbReference>
<feature type="region of interest" description="Disordered" evidence="1">
    <location>
        <begin position="70"/>
        <end position="125"/>
    </location>
</feature>
<reference evidence="2 3" key="1">
    <citation type="submission" date="2016-10" db="EMBL/GenBank/DDBJ databases">
        <authorList>
            <person name="de Groot N.N."/>
        </authorList>
    </citation>
    <scope>NUCLEOTIDE SEQUENCE [LARGE SCALE GENOMIC DNA]</scope>
    <source>
        <strain evidence="2 3">CGMCC 4.2026</strain>
    </source>
</reference>
<evidence type="ECO:0000256" key="1">
    <source>
        <dbReference type="SAM" id="MobiDB-lite"/>
    </source>
</evidence>
<keyword evidence="3" id="KW-1185">Reference proteome</keyword>
<accession>A0A1H8J472</accession>
<proteinExistence type="predicted"/>
<dbReference type="AlphaFoldDB" id="A0A1H8J472"/>
<dbReference type="RefSeq" id="WP_069466581.1">
    <property type="nucleotide sequence ID" value="NZ_FODD01000009.1"/>
</dbReference>
<feature type="compositionally biased region" description="Gly residues" evidence="1">
    <location>
        <begin position="79"/>
        <end position="93"/>
    </location>
</feature>
<sequence length="125" mass="13233">MPHHSFPDDLVQAQRDWYATYRELAASGGSGTHTTVLRRRLVRLSVRITAHPFWATLPGSAPAARMELKEMTWADAPGSGPGQGPGHGPGQGPGSAPHAEPVPEPRAEPGAEPAARRKPRPGPLA</sequence>
<dbReference type="STRING" id="310780.SAMN05216267_1009141"/>
<feature type="compositionally biased region" description="Basic residues" evidence="1">
    <location>
        <begin position="116"/>
        <end position="125"/>
    </location>
</feature>
<protein>
    <submittedName>
        <fullName evidence="2">Uncharacterized protein</fullName>
    </submittedName>
</protein>
<evidence type="ECO:0000313" key="2">
    <source>
        <dbReference type="EMBL" id="SEN75106.1"/>
    </source>
</evidence>
<organism evidence="2 3">
    <name type="scientific">Actinacidiphila rubida</name>
    <dbReference type="NCBI Taxonomy" id="310780"/>
    <lineage>
        <taxon>Bacteria</taxon>
        <taxon>Bacillati</taxon>
        <taxon>Actinomycetota</taxon>
        <taxon>Actinomycetes</taxon>
        <taxon>Kitasatosporales</taxon>
        <taxon>Streptomycetaceae</taxon>
        <taxon>Actinacidiphila</taxon>
    </lineage>
</organism>
<gene>
    <name evidence="2" type="ORF">SAMN05216267_1009141</name>
</gene>